<dbReference type="EMBL" id="MK796244">
    <property type="protein sequence ID" value="QCQ57779.1"/>
    <property type="molecule type" value="Genomic_DNA"/>
</dbReference>
<name>A0A4P8MXI5_9CAUD</name>
<accession>A0A4P8MXI5</accession>
<gene>
    <name evidence="1" type="ORF">ACHELOUS_204</name>
</gene>
<sequence>MTALKITKETIHQPREVVRFLNLYAGKQLPNDPWTLMMMAAYLRPMKSGGKEYLILDYQGIEATFQLTKEKITGWLDGKKSWTQPNFVEGSINDDVAEFMFTKLDESHVIQTTRGFRFNYTKIALDIASKLRRTVTRAQMMDARKPKASAIGIGSGNDTTQFITDLFRELEFDAQQELLITLNEISQAPVELPEVLE</sequence>
<keyword evidence="2" id="KW-1185">Reference proteome</keyword>
<organism evidence="1 2">
    <name type="scientific">Vibrio phage Achelous</name>
    <dbReference type="NCBI Taxonomy" id="2576872"/>
    <lineage>
        <taxon>Viruses</taxon>
        <taxon>Duplodnaviria</taxon>
        <taxon>Heunggongvirae</taxon>
        <taxon>Uroviricota</taxon>
        <taxon>Caudoviricetes</taxon>
        <taxon>Demerecviridae</taxon>
        <taxon>Ermolyevavirinae</taxon>
        <taxon>Thalassavirus</taxon>
        <taxon>Thalassavirus achelous</taxon>
    </lineage>
</organism>
<reference evidence="1 2" key="1">
    <citation type="submission" date="2019-04" db="EMBL/GenBank/DDBJ databases">
        <authorList>
            <person name="Gallagher L."/>
            <person name="Broussard G."/>
        </authorList>
    </citation>
    <scope>NUCLEOTIDE SEQUENCE [LARGE SCALE GENOMIC DNA]</scope>
</reference>
<evidence type="ECO:0000313" key="1">
    <source>
        <dbReference type="EMBL" id="QCQ57779.1"/>
    </source>
</evidence>
<protein>
    <submittedName>
        <fullName evidence="1">Uncharacterized protein</fullName>
    </submittedName>
</protein>
<proteinExistence type="predicted"/>
<dbReference type="Proteomes" id="UP000302168">
    <property type="component" value="Segment"/>
</dbReference>
<evidence type="ECO:0000313" key="2">
    <source>
        <dbReference type="Proteomes" id="UP000302168"/>
    </source>
</evidence>